<dbReference type="InterPro" id="IPR001932">
    <property type="entry name" value="PPM-type_phosphatase-like_dom"/>
</dbReference>
<name>A0A1I6ZDE6_9ACTN</name>
<protein>
    <submittedName>
        <fullName evidence="3">Stage II sporulation protein E (SpoIIE)</fullName>
    </submittedName>
</protein>
<dbReference type="AlphaFoldDB" id="A0A1I6ZDE6"/>
<reference evidence="4" key="1">
    <citation type="submission" date="2016-10" db="EMBL/GenBank/DDBJ databases">
        <authorList>
            <person name="Varghese N."/>
            <person name="Submissions S."/>
        </authorList>
    </citation>
    <scope>NUCLEOTIDE SEQUENCE [LARGE SCALE GENOMIC DNA]</scope>
    <source>
        <strain evidence="4">DSM 46136</strain>
    </source>
</reference>
<dbReference type="EMBL" id="FPBA01000005">
    <property type="protein sequence ID" value="SFT60729.1"/>
    <property type="molecule type" value="Genomic_DNA"/>
</dbReference>
<gene>
    <name evidence="3" type="ORF">SAMN05660657_01825</name>
</gene>
<dbReference type="PANTHER" id="PTHR43156">
    <property type="entry name" value="STAGE II SPORULATION PROTEIN E-RELATED"/>
    <property type="match status" value="1"/>
</dbReference>
<dbReference type="InterPro" id="IPR036457">
    <property type="entry name" value="PPM-type-like_dom_sf"/>
</dbReference>
<dbReference type="Gene3D" id="3.60.40.10">
    <property type="entry name" value="PPM-type phosphatase domain"/>
    <property type="match status" value="1"/>
</dbReference>
<dbReference type="GO" id="GO:0016791">
    <property type="term" value="F:phosphatase activity"/>
    <property type="evidence" value="ECO:0007669"/>
    <property type="project" value="TreeGrafter"/>
</dbReference>
<evidence type="ECO:0000313" key="3">
    <source>
        <dbReference type="EMBL" id="SFT60729.1"/>
    </source>
</evidence>
<dbReference type="PANTHER" id="PTHR43156:SF2">
    <property type="entry name" value="STAGE II SPORULATION PROTEIN E"/>
    <property type="match status" value="1"/>
</dbReference>
<evidence type="ECO:0000313" key="4">
    <source>
        <dbReference type="Proteomes" id="UP000199546"/>
    </source>
</evidence>
<evidence type="ECO:0000259" key="2">
    <source>
        <dbReference type="SMART" id="SM00331"/>
    </source>
</evidence>
<dbReference type="SUPFAM" id="SSF81606">
    <property type="entry name" value="PP2C-like"/>
    <property type="match status" value="1"/>
</dbReference>
<dbReference type="OrthoDB" id="4935951at2"/>
<keyword evidence="1" id="KW-0378">Hydrolase</keyword>
<sequence>MVRRDLLRLPQQRPAPGAVAGHPAAVLAATAVGAYRHARREEHDLPDVAAVVNDVASQLSDSRFPTAAIARLHLDTGQLRWVDAGHPDPVIVRDGALLHPGRCKPHPPLGLQVRKPEVCETQLHEGDRVVFHTDGIVEARSPEGEFFGEERLVHVIHRATAAGDPAPETVRRLMRQVLAHQADHLQDDAGIVVLEWRTGGERRPQI</sequence>
<dbReference type="SMART" id="SM00331">
    <property type="entry name" value="PP2C_SIG"/>
    <property type="match status" value="1"/>
</dbReference>
<keyword evidence="4" id="KW-1185">Reference proteome</keyword>
<proteinExistence type="predicted"/>
<dbReference type="Pfam" id="PF07228">
    <property type="entry name" value="SpoIIE"/>
    <property type="match status" value="1"/>
</dbReference>
<dbReference type="InterPro" id="IPR052016">
    <property type="entry name" value="Bact_Sigma-Reg"/>
</dbReference>
<evidence type="ECO:0000256" key="1">
    <source>
        <dbReference type="ARBA" id="ARBA00022801"/>
    </source>
</evidence>
<dbReference type="RefSeq" id="WP_093579107.1">
    <property type="nucleotide sequence ID" value="NZ_FPBA01000005.1"/>
</dbReference>
<accession>A0A1I6ZDE6</accession>
<feature type="domain" description="PPM-type phosphatase" evidence="2">
    <location>
        <begin position="2"/>
        <end position="196"/>
    </location>
</feature>
<dbReference type="Proteomes" id="UP000199546">
    <property type="component" value="Unassembled WGS sequence"/>
</dbReference>
<organism evidence="3 4">
    <name type="scientific">Geodermatophilus amargosae</name>
    <dbReference type="NCBI Taxonomy" id="1296565"/>
    <lineage>
        <taxon>Bacteria</taxon>
        <taxon>Bacillati</taxon>
        <taxon>Actinomycetota</taxon>
        <taxon>Actinomycetes</taxon>
        <taxon>Geodermatophilales</taxon>
        <taxon>Geodermatophilaceae</taxon>
        <taxon>Geodermatophilus</taxon>
    </lineage>
</organism>
<dbReference type="STRING" id="1296565.SAMN05660657_01825"/>